<keyword evidence="6" id="KW-1185">Reference proteome</keyword>
<dbReference type="Proteomes" id="UP000245469">
    <property type="component" value="Unassembled WGS sequence"/>
</dbReference>
<accession>A0A316A5R9</accession>
<feature type="transmembrane region" description="Helical" evidence="3">
    <location>
        <begin position="138"/>
        <end position="161"/>
    </location>
</feature>
<reference evidence="5 6" key="1">
    <citation type="submission" date="2018-03" db="EMBL/GenBank/DDBJ databases">
        <title>Genomic Encyclopedia of Archaeal and Bacterial Type Strains, Phase II (KMG-II): from individual species to whole genera.</title>
        <authorList>
            <person name="Goeker M."/>
        </authorList>
    </citation>
    <scope>NUCLEOTIDE SEQUENCE [LARGE SCALE GENOMIC DNA]</scope>
    <source>
        <strain evidence="5 6">DSM 44889</strain>
    </source>
</reference>
<feature type="transmembrane region" description="Helical" evidence="3">
    <location>
        <begin position="214"/>
        <end position="232"/>
    </location>
</feature>
<feature type="transmembrane region" description="Helical" evidence="3">
    <location>
        <begin position="173"/>
        <end position="193"/>
    </location>
</feature>
<protein>
    <submittedName>
        <fullName evidence="5">LytR family transcriptional attenuator</fullName>
    </submittedName>
</protein>
<dbReference type="PANTHER" id="PTHR33392:SF6">
    <property type="entry name" value="POLYISOPRENYL-TEICHOIC ACID--PEPTIDOGLYCAN TEICHOIC ACID TRANSFERASE TAGU"/>
    <property type="match status" value="1"/>
</dbReference>
<evidence type="ECO:0000313" key="5">
    <source>
        <dbReference type="EMBL" id="PWJ52568.1"/>
    </source>
</evidence>
<feature type="transmembrane region" description="Helical" evidence="3">
    <location>
        <begin position="110"/>
        <end position="131"/>
    </location>
</feature>
<dbReference type="AlphaFoldDB" id="A0A316A5R9"/>
<name>A0A316A5R9_9ACTN</name>
<dbReference type="PANTHER" id="PTHR33392">
    <property type="entry name" value="POLYISOPRENYL-TEICHOIC ACID--PEPTIDOGLYCAN TEICHOIC ACID TRANSFERASE TAGU"/>
    <property type="match status" value="1"/>
</dbReference>
<feature type="region of interest" description="Disordered" evidence="2">
    <location>
        <begin position="549"/>
        <end position="590"/>
    </location>
</feature>
<evidence type="ECO:0000313" key="6">
    <source>
        <dbReference type="Proteomes" id="UP000245469"/>
    </source>
</evidence>
<comment type="caution">
    <text evidence="5">The sequence shown here is derived from an EMBL/GenBank/DDBJ whole genome shotgun (WGS) entry which is preliminary data.</text>
</comment>
<feature type="compositionally biased region" description="Low complexity" evidence="2">
    <location>
        <begin position="554"/>
        <end position="578"/>
    </location>
</feature>
<proteinExistence type="inferred from homology"/>
<dbReference type="Gene3D" id="3.40.630.190">
    <property type="entry name" value="LCP protein"/>
    <property type="match status" value="1"/>
</dbReference>
<dbReference type="InterPro" id="IPR004474">
    <property type="entry name" value="LytR_CpsA_psr"/>
</dbReference>
<feature type="region of interest" description="Disordered" evidence="2">
    <location>
        <begin position="1"/>
        <end position="105"/>
    </location>
</feature>
<evidence type="ECO:0000256" key="1">
    <source>
        <dbReference type="ARBA" id="ARBA00006068"/>
    </source>
</evidence>
<sequence>MTVTEPGSYPRRRDVRDIRDGRTASGGRGSRDPRSAAASSTGATATATAASDAATMAATRTTTSAAPSVMPPAPRRPAEAPASRPSDEVTLIHAGDDPRGRHASSTGEGFTRLVLLTVLGAAVPGTGLIAAGRRALGWTVLLPVLALLGAAAAVLFTGRLVPLLRSVVFDSTAMLVVAAGAVVVALMWCLVIVASHASLRRSPGVGRLSRAQRLGSLVLVTALMAVVVAPSATTARYAMANHDLLKNLFGSESSAGNGPDTGAENPWANVPRVTVLMLGADTGMDRVGTRPDTIMVASIDTKTGDSTLLSLPRQLEDVPFPPGSKAAKQWPTACKEDGAGGCMLNAVYLFGTLHPELFGGTANGNDPGVEATKEAVATATGLQIDYYAMVDLEGFEQLVDAMGGMTLNVPRDIPIGGGTNLETGKKYPITGWIKKGQGQELTGYEALWFARSREGSDNDDRMARQQCVISAAVKQYDAVQLAAKFPALAAAAEKNIQTDIPAKELNAFVTLGEIVKGGDMRALPFTKANISTGDPDYGQLRAMVADALRPAPAPTAAPSASASPSASSSVNPAPSASADPKEAVDPTATC</sequence>
<organism evidence="5 6">
    <name type="scientific">Quadrisphaera granulorum</name>
    <dbReference type="NCBI Taxonomy" id="317664"/>
    <lineage>
        <taxon>Bacteria</taxon>
        <taxon>Bacillati</taxon>
        <taxon>Actinomycetota</taxon>
        <taxon>Actinomycetes</taxon>
        <taxon>Kineosporiales</taxon>
        <taxon>Kineosporiaceae</taxon>
        <taxon>Quadrisphaera</taxon>
    </lineage>
</organism>
<dbReference type="EMBL" id="QGDQ01000019">
    <property type="protein sequence ID" value="PWJ52568.1"/>
    <property type="molecule type" value="Genomic_DNA"/>
</dbReference>
<keyword evidence="3" id="KW-0472">Membrane</keyword>
<dbReference type="InterPro" id="IPR050922">
    <property type="entry name" value="LytR/CpsA/Psr_CW_biosynth"/>
</dbReference>
<feature type="compositionally biased region" description="Basic and acidic residues" evidence="2">
    <location>
        <begin position="11"/>
        <end position="22"/>
    </location>
</feature>
<keyword evidence="3" id="KW-0812">Transmembrane</keyword>
<evidence type="ECO:0000256" key="2">
    <source>
        <dbReference type="SAM" id="MobiDB-lite"/>
    </source>
</evidence>
<evidence type="ECO:0000259" key="4">
    <source>
        <dbReference type="Pfam" id="PF03816"/>
    </source>
</evidence>
<evidence type="ECO:0000256" key="3">
    <source>
        <dbReference type="SAM" id="Phobius"/>
    </source>
</evidence>
<gene>
    <name evidence="5" type="ORF">BXY45_11963</name>
</gene>
<dbReference type="Pfam" id="PF03816">
    <property type="entry name" value="LytR_cpsA_psr"/>
    <property type="match status" value="1"/>
</dbReference>
<feature type="domain" description="Cell envelope-related transcriptional attenuator" evidence="4">
    <location>
        <begin position="290"/>
        <end position="476"/>
    </location>
</feature>
<comment type="similarity">
    <text evidence="1">Belongs to the LytR/CpsA/Psr (LCP) family.</text>
</comment>
<feature type="compositionally biased region" description="Low complexity" evidence="2">
    <location>
        <begin position="35"/>
        <end position="66"/>
    </location>
</feature>
<keyword evidence="3" id="KW-1133">Transmembrane helix</keyword>